<evidence type="ECO:0000313" key="1">
    <source>
        <dbReference type="EMBL" id="SNY22579.1"/>
    </source>
</evidence>
<accession>A0A285GG79</accession>
<dbReference type="Pfam" id="PF19842">
    <property type="entry name" value="YqeC"/>
    <property type="match status" value="1"/>
</dbReference>
<dbReference type="NCBIfam" id="TIGR03172">
    <property type="entry name" value="selenium cofactor biosynthesis protein YqeC"/>
    <property type="match status" value="1"/>
</dbReference>
<dbReference type="Proteomes" id="UP000219573">
    <property type="component" value="Unassembled WGS sequence"/>
</dbReference>
<evidence type="ECO:0000313" key="2">
    <source>
        <dbReference type="Proteomes" id="UP000219573"/>
    </source>
</evidence>
<dbReference type="OrthoDB" id="368187at2"/>
<proteinExistence type="predicted"/>
<dbReference type="InterPro" id="IPR017587">
    <property type="entry name" value="YqeC"/>
</dbReference>
<gene>
    <name evidence="1" type="ORF">SAMN06265827_10783</name>
</gene>
<organism evidence="1 2">
    <name type="scientific">Orenia metallireducens</name>
    <dbReference type="NCBI Taxonomy" id="1413210"/>
    <lineage>
        <taxon>Bacteria</taxon>
        <taxon>Bacillati</taxon>
        <taxon>Bacillota</taxon>
        <taxon>Clostridia</taxon>
        <taxon>Halanaerobiales</taxon>
        <taxon>Halobacteroidaceae</taxon>
        <taxon>Orenia</taxon>
    </lineage>
</organism>
<name>A0A285GG79_9FIRM</name>
<sequence>MRLEGVLELESDRIISLVGGGGKSSIMYYLAEQLNKQGNILVTTTTKIYLPELDKIDALIMATTLEQLLEELRTALKREEDQVIVIGNDVDDGKLIGVPSEWVEVLADEFEGIKHILVEADGARRRPFKLPREDEPVIPINTTKVLLVVGASVIGKEFNDEYVYRAELAKGVFEQDAIGQVTPEIIAEIICREECYGKLKNNSYQVIPIINQVDDKIVYNQACSLAKILREESFEKVLLTSLELFNPLVEVFE</sequence>
<dbReference type="AlphaFoldDB" id="A0A285GG79"/>
<dbReference type="RefSeq" id="WP_097017271.1">
    <property type="nucleotide sequence ID" value="NZ_OBDZ01000007.1"/>
</dbReference>
<reference evidence="2" key="1">
    <citation type="submission" date="2017-09" db="EMBL/GenBank/DDBJ databases">
        <authorList>
            <person name="Varghese N."/>
            <person name="Submissions S."/>
        </authorList>
    </citation>
    <scope>NUCLEOTIDE SEQUENCE [LARGE SCALE GENOMIC DNA]</scope>
    <source>
        <strain evidence="2">MSL47</strain>
    </source>
</reference>
<protein>
    <submittedName>
        <fullName evidence="1">Probable selenium-dependent hydroxylase accessory protein YqeC</fullName>
    </submittedName>
</protein>
<keyword evidence="2" id="KW-1185">Reference proteome</keyword>
<dbReference type="EMBL" id="OBDZ01000007">
    <property type="protein sequence ID" value="SNY22579.1"/>
    <property type="molecule type" value="Genomic_DNA"/>
</dbReference>